<dbReference type="OrthoDB" id="9775392at2"/>
<dbReference type="AlphaFoldDB" id="A0A418SEI9"/>
<dbReference type="RefSeq" id="WP_119840169.1">
    <property type="nucleotide sequence ID" value="NZ_CP060436.1"/>
</dbReference>
<dbReference type="GO" id="GO:0003677">
    <property type="term" value="F:DNA binding"/>
    <property type="evidence" value="ECO:0007669"/>
    <property type="project" value="UniProtKB-KW"/>
</dbReference>
<dbReference type="EMBL" id="CP060436">
    <property type="protein sequence ID" value="QPM89781.1"/>
    <property type="molecule type" value="Genomic_DNA"/>
</dbReference>
<dbReference type="Pfam" id="PF03466">
    <property type="entry name" value="LysR_substrate"/>
    <property type="match status" value="1"/>
</dbReference>
<gene>
    <name evidence="7" type="primary">oxyR_1</name>
    <name evidence="7" type="ORF">PSAL_010070</name>
</gene>
<dbReference type="InterPro" id="IPR036388">
    <property type="entry name" value="WH-like_DNA-bd_sf"/>
</dbReference>
<dbReference type="PROSITE" id="PS50931">
    <property type="entry name" value="HTH_LYSR"/>
    <property type="match status" value="1"/>
</dbReference>
<keyword evidence="3" id="KW-0238">DNA-binding</keyword>
<dbReference type="SUPFAM" id="SSF46785">
    <property type="entry name" value="Winged helix' DNA-binding domain"/>
    <property type="match status" value="1"/>
</dbReference>
<dbReference type="Gene3D" id="1.10.10.10">
    <property type="entry name" value="Winged helix-like DNA-binding domain superfamily/Winged helix DNA-binding domain"/>
    <property type="match status" value="1"/>
</dbReference>
<dbReference type="GO" id="GO:0003700">
    <property type="term" value="F:DNA-binding transcription factor activity"/>
    <property type="evidence" value="ECO:0007669"/>
    <property type="project" value="InterPro"/>
</dbReference>
<protein>
    <submittedName>
        <fullName evidence="7">Hydrogen peroxide-inducible genes activator</fullName>
    </submittedName>
</protein>
<comment type="similarity">
    <text evidence="1">Belongs to the LysR transcriptional regulatory family.</text>
</comment>
<keyword evidence="5" id="KW-0804">Transcription</keyword>
<evidence type="ECO:0000256" key="4">
    <source>
        <dbReference type="ARBA" id="ARBA00023159"/>
    </source>
</evidence>
<dbReference type="KEGG" id="palw:PSAL_010070"/>
<evidence type="ECO:0000259" key="6">
    <source>
        <dbReference type="PROSITE" id="PS50931"/>
    </source>
</evidence>
<sequence>MNITLRQLTYFRALVQHRNFGRAAEAVHVSQPALSVQIREMEQMLGATLVERRTRDVVPTPFGRLVLSQAEKILAEMQVLTEIARWNEGLAGELRLGLIPTIAPFLLPAALAAIRAEDIGLNIQVQEAHTARLIEDLKAGRLDAAVVALPLDPDTDLEVEPLFEDRFLLAGSEAGMAALGGRGESLRPSEIGPARLMLLEDGHCLTDQALEVCGRGRGHAQINMGASSLATLTRLVAAGFGLTLLPELALDTEGRGLTLRRFAAPEPCRTIALLRRRATPDDGWFRALARILSETGQGLVATTRPQKPAISSVPG</sequence>
<evidence type="ECO:0000256" key="1">
    <source>
        <dbReference type="ARBA" id="ARBA00009437"/>
    </source>
</evidence>
<dbReference type="FunFam" id="1.10.10.10:FF:000001">
    <property type="entry name" value="LysR family transcriptional regulator"/>
    <property type="match status" value="1"/>
</dbReference>
<reference evidence="7 8" key="1">
    <citation type="submission" date="2020-08" db="EMBL/GenBank/DDBJ databases">
        <title>Genome sequence of Rhodobacteraceae bacterium Lw-13e.</title>
        <authorList>
            <person name="Poehlein A."/>
            <person name="Wolter L."/>
            <person name="Daniel R."/>
            <person name="Brinkhoff T."/>
        </authorList>
    </citation>
    <scope>NUCLEOTIDE SEQUENCE [LARGE SCALE GENOMIC DNA]</scope>
    <source>
        <strain evidence="7 8">Lw-13e</strain>
    </source>
</reference>
<evidence type="ECO:0000256" key="3">
    <source>
        <dbReference type="ARBA" id="ARBA00023125"/>
    </source>
</evidence>
<name>A0A418SEI9_9RHOB</name>
<dbReference type="InterPro" id="IPR036390">
    <property type="entry name" value="WH_DNA-bd_sf"/>
</dbReference>
<dbReference type="Gene3D" id="3.40.190.10">
    <property type="entry name" value="Periplasmic binding protein-like II"/>
    <property type="match status" value="2"/>
</dbReference>
<evidence type="ECO:0000313" key="8">
    <source>
        <dbReference type="Proteomes" id="UP000283786"/>
    </source>
</evidence>
<evidence type="ECO:0000256" key="2">
    <source>
        <dbReference type="ARBA" id="ARBA00023015"/>
    </source>
</evidence>
<keyword evidence="4" id="KW-0010">Activator</keyword>
<dbReference type="Proteomes" id="UP000283786">
    <property type="component" value="Chromosome"/>
</dbReference>
<dbReference type="InterPro" id="IPR005119">
    <property type="entry name" value="LysR_subst-bd"/>
</dbReference>
<organism evidence="7 8">
    <name type="scientific">Pseudooceanicola algae</name>
    <dbReference type="NCBI Taxonomy" id="1537215"/>
    <lineage>
        <taxon>Bacteria</taxon>
        <taxon>Pseudomonadati</taxon>
        <taxon>Pseudomonadota</taxon>
        <taxon>Alphaproteobacteria</taxon>
        <taxon>Rhodobacterales</taxon>
        <taxon>Paracoccaceae</taxon>
        <taxon>Pseudooceanicola</taxon>
    </lineage>
</organism>
<dbReference type="InterPro" id="IPR000847">
    <property type="entry name" value="LysR_HTH_N"/>
</dbReference>
<feature type="domain" description="HTH lysR-type" evidence="6">
    <location>
        <begin position="3"/>
        <end position="60"/>
    </location>
</feature>
<dbReference type="PANTHER" id="PTHR30346:SF26">
    <property type="entry name" value="HYDROGEN PEROXIDE-INDUCIBLE GENES ACTIVATOR"/>
    <property type="match status" value="1"/>
</dbReference>
<evidence type="ECO:0000313" key="7">
    <source>
        <dbReference type="EMBL" id="QPM89781.1"/>
    </source>
</evidence>
<evidence type="ECO:0000256" key="5">
    <source>
        <dbReference type="ARBA" id="ARBA00023163"/>
    </source>
</evidence>
<keyword evidence="2" id="KW-0805">Transcription regulation</keyword>
<dbReference type="Pfam" id="PF00126">
    <property type="entry name" value="HTH_1"/>
    <property type="match status" value="1"/>
</dbReference>
<dbReference type="PRINTS" id="PR00039">
    <property type="entry name" value="HTHLYSR"/>
</dbReference>
<accession>A0A418SEI9</accession>
<dbReference type="SUPFAM" id="SSF53850">
    <property type="entry name" value="Periplasmic binding protein-like II"/>
    <property type="match status" value="1"/>
</dbReference>
<dbReference type="GO" id="GO:0032993">
    <property type="term" value="C:protein-DNA complex"/>
    <property type="evidence" value="ECO:0007669"/>
    <property type="project" value="TreeGrafter"/>
</dbReference>
<dbReference type="CDD" id="cd08411">
    <property type="entry name" value="PBP2_OxyR"/>
    <property type="match status" value="1"/>
</dbReference>
<keyword evidence="8" id="KW-1185">Reference proteome</keyword>
<dbReference type="PANTHER" id="PTHR30346">
    <property type="entry name" value="TRANSCRIPTIONAL DUAL REGULATOR HCAR-RELATED"/>
    <property type="match status" value="1"/>
</dbReference>
<proteinExistence type="inferred from homology"/>